<dbReference type="SUPFAM" id="SSF55785">
    <property type="entry name" value="PYP-like sensor domain (PAS domain)"/>
    <property type="match status" value="1"/>
</dbReference>
<evidence type="ECO:0000259" key="2">
    <source>
        <dbReference type="PROSITE" id="PS51832"/>
    </source>
</evidence>
<dbReference type="InterPro" id="IPR037522">
    <property type="entry name" value="HD_GYP_dom"/>
</dbReference>
<dbReference type="Gene3D" id="1.10.3210.10">
    <property type="entry name" value="Hypothetical protein af1432"/>
    <property type="match status" value="1"/>
</dbReference>
<proteinExistence type="predicted"/>
<dbReference type="Pfam" id="PF13487">
    <property type="entry name" value="HD_5"/>
    <property type="match status" value="1"/>
</dbReference>
<name>A0A645BKL0_9ZZZZ</name>
<dbReference type="InterPro" id="IPR035965">
    <property type="entry name" value="PAS-like_dom_sf"/>
</dbReference>
<dbReference type="InterPro" id="IPR001610">
    <property type="entry name" value="PAC"/>
</dbReference>
<accession>A0A645BKL0</accession>
<dbReference type="InterPro" id="IPR000014">
    <property type="entry name" value="PAS"/>
</dbReference>
<dbReference type="InterPro" id="IPR003607">
    <property type="entry name" value="HD/PDEase_dom"/>
</dbReference>
<gene>
    <name evidence="3" type="ORF">SDC9_112698</name>
</gene>
<organism evidence="3">
    <name type="scientific">bioreactor metagenome</name>
    <dbReference type="NCBI Taxonomy" id="1076179"/>
    <lineage>
        <taxon>unclassified sequences</taxon>
        <taxon>metagenomes</taxon>
        <taxon>ecological metagenomes</taxon>
    </lineage>
</organism>
<evidence type="ECO:0000259" key="1">
    <source>
        <dbReference type="PROSITE" id="PS50113"/>
    </source>
</evidence>
<feature type="domain" description="HD-GYP" evidence="2">
    <location>
        <begin position="160"/>
        <end position="369"/>
    </location>
</feature>
<dbReference type="InterPro" id="IPR013655">
    <property type="entry name" value="PAS_fold_3"/>
</dbReference>
<reference evidence="3" key="1">
    <citation type="submission" date="2019-08" db="EMBL/GenBank/DDBJ databases">
        <authorList>
            <person name="Kucharzyk K."/>
            <person name="Murdoch R.W."/>
            <person name="Higgins S."/>
            <person name="Loffler F."/>
        </authorList>
    </citation>
    <scope>NUCLEOTIDE SEQUENCE</scope>
</reference>
<evidence type="ECO:0000313" key="3">
    <source>
        <dbReference type="EMBL" id="MPM65796.1"/>
    </source>
</evidence>
<dbReference type="PROSITE" id="PS50113">
    <property type="entry name" value="PAC"/>
    <property type="match status" value="1"/>
</dbReference>
<sequence>MRKLVLSHAEIARELESSEKRLAEAQQIALLGRWDIDYRTNKRYWSKSLYDILQLDDTLPPSRELLMQRIHPDDFPLVAKITNQLLVTHEPWMDRYRIVTPDGSIRWVHVRLYSDFDQDGKAIRSYGTMQDITAMKAAEDKLEEYSKHLEDMVAEKVKETSEAQMATIFALVKLAESRDDETGAHIERTASFCQLLAEKARALPQYSSVIADEYLSAIYRASPLHDIGKVGISDLILLKPGKLTPEEFAIMKTHVEIGYQTLKSVDKRYMNNAFIQMGLDITRYHHEKWDGSGYLAGLKGEAIPLSARIMALSDVYDALRSKRVYKPAYPHEQCLEIIREGREKHFDPVLTDLFLQSSEEFKTLFDSLI</sequence>
<dbReference type="NCBIfam" id="TIGR00229">
    <property type="entry name" value="sensory_box"/>
    <property type="match status" value="1"/>
</dbReference>
<dbReference type="SMART" id="SM00086">
    <property type="entry name" value="PAC"/>
    <property type="match status" value="1"/>
</dbReference>
<feature type="domain" description="PAC" evidence="1">
    <location>
        <begin position="92"/>
        <end position="144"/>
    </location>
</feature>
<dbReference type="EMBL" id="VSSQ01020722">
    <property type="protein sequence ID" value="MPM65796.1"/>
    <property type="molecule type" value="Genomic_DNA"/>
</dbReference>
<dbReference type="CDD" id="cd00077">
    <property type="entry name" value="HDc"/>
    <property type="match status" value="1"/>
</dbReference>
<dbReference type="SMART" id="SM00471">
    <property type="entry name" value="HDc"/>
    <property type="match status" value="1"/>
</dbReference>
<protein>
    <submittedName>
        <fullName evidence="3">Uncharacterized protein</fullName>
    </submittedName>
</protein>
<dbReference type="PANTHER" id="PTHR45228">
    <property type="entry name" value="CYCLIC DI-GMP PHOSPHODIESTERASE TM_0186-RELATED"/>
    <property type="match status" value="1"/>
</dbReference>
<dbReference type="AlphaFoldDB" id="A0A645BKL0"/>
<dbReference type="Gene3D" id="2.10.70.100">
    <property type="match status" value="1"/>
</dbReference>
<dbReference type="Pfam" id="PF08447">
    <property type="entry name" value="PAS_3"/>
    <property type="match status" value="1"/>
</dbReference>
<dbReference type="SUPFAM" id="SSF109604">
    <property type="entry name" value="HD-domain/PDEase-like"/>
    <property type="match status" value="1"/>
</dbReference>
<dbReference type="PROSITE" id="PS51832">
    <property type="entry name" value="HD_GYP"/>
    <property type="match status" value="1"/>
</dbReference>
<dbReference type="Gene3D" id="3.30.450.20">
    <property type="entry name" value="PAS domain"/>
    <property type="match status" value="1"/>
</dbReference>
<dbReference type="InterPro" id="IPR000700">
    <property type="entry name" value="PAS-assoc_C"/>
</dbReference>
<dbReference type="CDD" id="cd00130">
    <property type="entry name" value="PAS"/>
    <property type="match status" value="1"/>
</dbReference>
<dbReference type="InterPro" id="IPR052020">
    <property type="entry name" value="Cyclic_di-GMP/3'3'-cGAMP_PDE"/>
</dbReference>
<comment type="caution">
    <text evidence="3">The sequence shown here is derived from an EMBL/GenBank/DDBJ whole genome shotgun (WGS) entry which is preliminary data.</text>
</comment>
<dbReference type="PANTHER" id="PTHR45228:SF5">
    <property type="entry name" value="CYCLIC DI-GMP PHOSPHODIESTERASE VC_1348-RELATED"/>
    <property type="match status" value="1"/>
</dbReference>